<evidence type="ECO:0000259" key="2">
    <source>
        <dbReference type="Pfam" id="PF22725"/>
    </source>
</evidence>
<dbReference type="PANTHER" id="PTHR43708">
    <property type="entry name" value="CONSERVED EXPRESSED OXIDOREDUCTASE (EUROFUNG)"/>
    <property type="match status" value="1"/>
</dbReference>
<dbReference type="Pfam" id="PF01408">
    <property type="entry name" value="GFO_IDH_MocA"/>
    <property type="match status" value="1"/>
</dbReference>
<proteinExistence type="predicted"/>
<dbReference type="SUPFAM" id="SSF55347">
    <property type="entry name" value="Glyceraldehyde-3-phosphate dehydrogenase-like, C-terminal domain"/>
    <property type="match status" value="1"/>
</dbReference>
<dbReference type="GO" id="GO:0000166">
    <property type="term" value="F:nucleotide binding"/>
    <property type="evidence" value="ECO:0007669"/>
    <property type="project" value="InterPro"/>
</dbReference>
<dbReference type="Gene3D" id="3.40.50.720">
    <property type="entry name" value="NAD(P)-binding Rossmann-like Domain"/>
    <property type="match status" value="1"/>
</dbReference>
<dbReference type="InterPro" id="IPR000683">
    <property type="entry name" value="Gfo/Idh/MocA-like_OxRdtase_N"/>
</dbReference>
<keyword evidence="4" id="KW-1185">Reference proteome</keyword>
<name>F7ZK58_ROSLO</name>
<dbReference type="InterPro" id="IPR055170">
    <property type="entry name" value="GFO_IDH_MocA-like_dom"/>
</dbReference>
<dbReference type="STRING" id="391595.RLO149_c006530"/>
<dbReference type="Gene3D" id="3.30.360.10">
    <property type="entry name" value="Dihydrodipicolinate Reductase, domain 2"/>
    <property type="match status" value="1"/>
</dbReference>
<dbReference type="InterPro" id="IPR051317">
    <property type="entry name" value="Gfo/Idh/MocA_oxidoreduct"/>
</dbReference>
<dbReference type="SUPFAM" id="SSF51735">
    <property type="entry name" value="NAD(P)-binding Rossmann-fold domains"/>
    <property type="match status" value="1"/>
</dbReference>
<dbReference type="eggNOG" id="COG0673">
    <property type="taxonomic scope" value="Bacteria"/>
</dbReference>
<evidence type="ECO:0000259" key="1">
    <source>
        <dbReference type="Pfam" id="PF01408"/>
    </source>
</evidence>
<feature type="domain" description="GFO/IDH/MocA-like oxidoreductase" evidence="2">
    <location>
        <begin position="128"/>
        <end position="256"/>
    </location>
</feature>
<dbReference type="HOGENOM" id="CLU_023194_1_3_5"/>
<dbReference type="OrthoDB" id="9792935at2"/>
<dbReference type="RefSeq" id="WP_013960622.1">
    <property type="nucleotide sequence ID" value="NC_015730.1"/>
</dbReference>
<dbReference type="Pfam" id="PF22725">
    <property type="entry name" value="GFO_IDH_MocA_C3"/>
    <property type="match status" value="1"/>
</dbReference>
<sequence length="339" mass="37075">MTNALRLACVGAGYFSQFHLGSWARIKDVEVVGVADTQISAAQATGCPAYSDTGEMIQRTSPDILDIILPPAAQAATINTALEAGVKTIICQKPFCTSLEQAKEAAARAAHAQARLIVHENFRFMPWYRAIKAEIARGGIGDVHQAVFRLRPGDGQGPDAYLDRQPYFQKMPAFLVHETAVHWIDTFRFLFGDPVSVYADLRRLNPVIAGEDAGYIIFEHKGGIRSVFDGNRHLDHASDNLRRTMGEALIEGTGGTLSLFGDGRVEKRVFGSAETTLLLPPDRWDGFGGDCVHALQTHVVAGLRGSGMFENEAEEYCKVIRIRDAIYRSAQEGAKVLVT</sequence>
<gene>
    <name evidence="3" type="ordered locus">RLO149_c006530</name>
</gene>
<feature type="domain" description="Gfo/Idh/MocA-like oxidoreductase N-terminal" evidence="1">
    <location>
        <begin position="6"/>
        <end position="118"/>
    </location>
</feature>
<dbReference type="AlphaFoldDB" id="F7ZK58"/>
<evidence type="ECO:0000313" key="3">
    <source>
        <dbReference type="EMBL" id="AEI92681.1"/>
    </source>
</evidence>
<protein>
    <submittedName>
        <fullName evidence="3">Oxidoreductase</fullName>
    </submittedName>
</protein>
<dbReference type="KEGG" id="rli:RLO149_c006530"/>
<accession>F7ZK58</accession>
<dbReference type="Proteomes" id="UP000001353">
    <property type="component" value="Chromosome"/>
</dbReference>
<dbReference type="PANTHER" id="PTHR43708:SF8">
    <property type="entry name" value="OXIDOREDUCTASE"/>
    <property type="match status" value="1"/>
</dbReference>
<evidence type="ECO:0000313" key="4">
    <source>
        <dbReference type="Proteomes" id="UP000001353"/>
    </source>
</evidence>
<dbReference type="InterPro" id="IPR036291">
    <property type="entry name" value="NAD(P)-bd_dom_sf"/>
</dbReference>
<reference evidence="3 4" key="1">
    <citation type="journal article" date="2011" name="BMC Genomics">
        <title>Comparative genome analysis and genome-guided physiological analysis of Roseobacter litoralis.</title>
        <authorList>
            <person name="Kalhoefer D."/>
            <person name="Thole S."/>
            <person name="Voget S."/>
            <person name="Lehmann R."/>
            <person name="Liesegang H."/>
            <person name="Wollher A."/>
            <person name="Daniel R."/>
            <person name="Simon M."/>
            <person name="Brinkhoff T."/>
        </authorList>
    </citation>
    <scope>NUCLEOTIDE SEQUENCE [LARGE SCALE GENOMIC DNA]</scope>
    <source>
        <strain evidence="4">ATCC 49566 / DSM 6996 / JCM 21268 / NBRC 15278 / OCh 149</strain>
    </source>
</reference>
<organism evidence="3 4">
    <name type="scientific">Roseobacter litoralis (strain ATCC 49566 / DSM 6996 / JCM 21268 / NBRC 15278 / OCh 149)</name>
    <dbReference type="NCBI Taxonomy" id="391595"/>
    <lineage>
        <taxon>Bacteria</taxon>
        <taxon>Pseudomonadati</taxon>
        <taxon>Pseudomonadota</taxon>
        <taxon>Alphaproteobacteria</taxon>
        <taxon>Rhodobacterales</taxon>
        <taxon>Roseobacteraceae</taxon>
        <taxon>Roseobacter</taxon>
    </lineage>
</organism>
<dbReference type="EMBL" id="CP002623">
    <property type="protein sequence ID" value="AEI92681.1"/>
    <property type="molecule type" value="Genomic_DNA"/>
</dbReference>